<sequence length="528" mass="58236">MKESWVILVVISGVLGGDWGVTFKDQCALEGTTVVVSCQYDYPFPHFVTSVRWVPGQWQFGRWVWDISTSVPPHFEYVGNYRGDCSLKINNIKHTDEGHYLFRFVTSLSRWMSKNALHLSVKDLTAVVEPNTVTEGQSVSLTCRSECGTPKHVWYRDGNVVPQPVFQASRKDSGKYYCAVAGQEKIKSASVALNVQYAPSNVVLSMTPPADIINGSSVTLSCRGDANPPVPPSGFSLYQGKQLISSGPSHTISLLQPSHSGLYHCQASNNVSVRGITFVKSTELNLDVQYLPSVADGNSVNVMCSGRANSANHSYVWYKWTSSSSLLQVGSGQLLFLSSMETPHTGIYLCQASSQLEVINSTKILLAMEEQPSYGHLSVPILGGLGACIFAILFVALLFLWKKQRKTEKKVQFPSEQVSSASTEDQSNSVYANVGKYMPSPQVPPRNYSKKQHANVMHLYGHVNTRRQRSHPQSNNSSSISNCDEVTYSTVTIQDKKSHFDENRSQESRLKMGQNADSVIYSTVANSS</sequence>
<feature type="chain" id="PRO_5018759421" description="B-cell receptor CD22" evidence="6">
    <location>
        <begin position="17"/>
        <end position="528"/>
    </location>
</feature>
<feature type="domain" description="Ig-like" evidence="7">
    <location>
        <begin position="122"/>
        <end position="194"/>
    </location>
</feature>
<keyword evidence="9" id="KW-1185">Reference proteome</keyword>
<evidence type="ECO:0000256" key="2">
    <source>
        <dbReference type="ARBA" id="ARBA00041781"/>
    </source>
</evidence>
<dbReference type="InterPro" id="IPR036179">
    <property type="entry name" value="Ig-like_dom_sf"/>
</dbReference>
<dbReference type="InterPro" id="IPR056386">
    <property type="entry name" value="Ig_CD22"/>
</dbReference>
<comment type="subunit">
    <text evidence="4">Predominantly monomer of isoform CD22-beta. Also found as heterodimer of isoform CD22-beta and a shorter isoform. Interacts with PTPN6/SHP-1, LYN, SYK, PIK3R1/PIK3R2 and PLCG1 upon phosphorylation. Interacts with GRB2, INPP5D and SHC1 upon phosphorylation. May form a complex with INPP5D/SHIP, GRB2 and SHC1.</text>
</comment>
<evidence type="ECO:0000259" key="7">
    <source>
        <dbReference type="PROSITE" id="PS50835"/>
    </source>
</evidence>
<reference evidence="8" key="1">
    <citation type="submission" date="2025-08" db="UniProtKB">
        <authorList>
            <consortium name="Ensembl"/>
        </authorList>
    </citation>
    <scope>IDENTIFICATION</scope>
</reference>
<dbReference type="PANTHER" id="PTHR46013">
    <property type="entry name" value="VASCULAR CELL ADHESION MOLECULE 1"/>
    <property type="match status" value="1"/>
</dbReference>
<comment type="function">
    <text evidence="3">Most highly expressed siglec (sialic acid-binding immunoglobulin-like lectin) on B-cells that plays a role in various aspects of B-cell biology including differentiation, antigen presentation, and trafficking to bone marrow. Binds to alpha 2,6-linked sialic acid residues of surface molecules such as CD22 itself, CD45 and IgM in a cis configuration. Can also bind to ligands on other cells as an adhesion molecule in a trans configuration. Acts as an inhibitory coreceptor on the surface of B-cells and inhibits B-cell receptor induced signaling, characterized by inhibition of the calcium mobilization and cellular activation. Mechanistically, the immunoreceptor tyrosine-based inhibitory motif domain is phosphorylated by the Src kinase LYN, which in turn leads to the recruitment of the protein tyrosine phosphatase 1/PTPN6, leading to the negative regulation of BCR signaling. If this negative signaling from is of sufficient strength, apoptosis of the B-cell can be induced.</text>
</comment>
<protein>
    <recommendedName>
        <fullName evidence="1">B-cell receptor CD22</fullName>
    </recommendedName>
    <alternativeName>
        <fullName evidence="2">Sialic acid-binding Ig-like lectin 2</fullName>
    </alternativeName>
</protein>
<dbReference type="OrthoDB" id="6250964at2759"/>
<proteinExistence type="predicted"/>
<accession>A0A3Q2YMC8</accession>
<dbReference type="Gene3D" id="2.60.40.10">
    <property type="entry name" value="Immunoglobulins"/>
    <property type="match status" value="4"/>
</dbReference>
<dbReference type="InterPro" id="IPR007110">
    <property type="entry name" value="Ig-like_dom"/>
</dbReference>
<evidence type="ECO:0000313" key="8">
    <source>
        <dbReference type="Ensembl" id="ENSHCOP00000018803.1"/>
    </source>
</evidence>
<dbReference type="Pfam" id="PF24518">
    <property type="entry name" value="Ig_CD22"/>
    <property type="match status" value="1"/>
</dbReference>
<dbReference type="PANTHER" id="PTHR46013:SF4">
    <property type="entry name" value="B-CELL RECEPTOR CD22-RELATED"/>
    <property type="match status" value="1"/>
</dbReference>
<dbReference type="GeneTree" id="ENSGT01010000222294"/>
<feature type="transmembrane region" description="Helical" evidence="5">
    <location>
        <begin position="381"/>
        <end position="401"/>
    </location>
</feature>
<evidence type="ECO:0000256" key="4">
    <source>
        <dbReference type="ARBA" id="ARBA00046458"/>
    </source>
</evidence>
<dbReference type="Pfam" id="PF13895">
    <property type="entry name" value="Ig_2"/>
    <property type="match status" value="2"/>
</dbReference>
<dbReference type="SUPFAM" id="SSF48726">
    <property type="entry name" value="Immunoglobulin"/>
    <property type="match status" value="4"/>
</dbReference>
<keyword evidence="5" id="KW-1133">Transmembrane helix</keyword>
<dbReference type="Proteomes" id="UP000264820">
    <property type="component" value="Unplaced"/>
</dbReference>
<evidence type="ECO:0000256" key="6">
    <source>
        <dbReference type="SAM" id="SignalP"/>
    </source>
</evidence>
<dbReference type="InterPro" id="IPR013783">
    <property type="entry name" value="Ig-like_fold"/>
</dbReference>
<dbReference type="SMART" id="SM00408">
    <property type="entry name" value="IGc2"/>
    <property type="match status" value="3"/>
</dbReference>
<feature type="domain" description="Ig-like" evidence="7">
    <location>
        <begin position="199"/>
        <end position="277"/>
    </location>
</feature>
<dbReference type="InterPro" id="IPR003598">
    <property type="entry name" value="Ig_sub2"/>
</dbReference>
<dbReference type="PROSITE" id="PS50835">
    <property type="entry name" value="IG_LIKE"/>
    <property type="match status" value="3"/>
</dbReference>
<dbReference type="GeneID" id="109529093"/>
<dbReference type="KEGG" id="hcq:109529093"/>
<dbReference type="AlphaFoldDB" id="A0A3Q2YMC8"/>
<keyword evidence="6" id="KW-0732">Signal</keyword>
<reference evidence="8" key="2">
    <citation type="submission" date="2025-09" db="UniProtKB">
        <authorList>
            <consortium name="Ensembl"/>
        </authorList>
    </citation>
    <scope>IDENTIFICATION</scope>
</reference>
<evidence type="ECO:0000256" key="5">
    <source>
        <dbReference type="SAM" id="Phobius"/>
    </source>
</evidence>
<organism evidence="8 9">
    <name type="scientific">Hippocampus comes</name>
    <name type="common">Tiger tail seahorse</name>
    <dbReference type="NCBI Taxonomy" id="109280"/>
    <lineage>
        <taxon>Eukaryota</taxon>
        <taxon>Metazoa</taxon>
        <taxon>Chordata</taxon>
        <taxon>Craniata</taxon>
        <taxon>Vertebrata</taxon>
        <taxon>Euteleostomi</taxon>
        <taxon>Actinopterygii</taxon>
        <taxon>Neopterygii</taxon>
        <taxon>Teleostei</taxon>
        <taxon>Neoteleostei</taxon>
        <taxon>Acanthomorphata</taxon>
        <taxon>Syngnathiaria</taxon>
        <taxon>Syngnathiformes</taxon>
        <taxon>Syngnathoidei</taxon>
        <taxon>Syngnathidae</taxon>
        <taxon>Hippocampus</taxon>
    </lineage>
</organism>
<feature type="domain" description="Ig-like" evidence="7">
    <location>
        <begin position="294"/>
        <end position="360"/>
    </location>
</feature>
<evidence type="ECO:0000256" key="3">
    <source>
        <dbReference type="ARBA" id="ARBA00045430"/>
    </source>
</evidence>
<evidence type="ECO:0000313" key="9">
    <source>
        <dbReference type="Proteomes" id="UP000264820"/>
    </source>
</evidence>
<feature type="signal peptide" evidence="6">
    <location>
        <begin position="1"/>
        <end position="16"/>
    </location>
</feature>
<dbReference type="STRING" id="109280.ENSHCOP00000018803"/>
<dbReference type="InterPro" id="IPR003599">
    <property type="entry name" value="Ig_sub"/>
</dbReference>
<keyword evidence="5" id="KW-0812">Transmembrane</keyword>
<name>A0A3Q2YMC8_HIPCM</name>
<evidence type="ECO:0000256" key="1">
    <source>
        <dbReference type="ARBA" id="ARBA00040106"/>
    </source>
</evidence>
<keyword evidence="5" id="KW-0472">Membrane</keyword>
<dbReference type="Ensembl" id="ENSHCOT00000010332.1">
    <property type="protein sequence ID" value="ENSHCOP00000018803.1"/>
    <property type="gene ID" value="ENSHCOG00000003655.1"/>
</dbReference>
<dbReference type="SMART" id="SM00409">
    <property type="entry name" value="IG"/>
    <property type="match status" value="4"/>
</dbReference>
<dbReference type="RefSeq" id="XP_019747815.1">
    <property type="nucleotide sequence ID" value="XM_019892256.1"/>
</dbReference>